<keyword evidence="2" id="KW-1185">Reference proteome</keyword>
<evidence type="ECO:0000313" key="2">
    <source>
        <dbReference type="Proteomes" id="UP001374584"/>
    </source>
</evidence>
<dbReference type="Proteomes" id="UP001374584">
    <property type="component" value="Unassembled WGS sequence"/>
</dbReference>
<protein>
    <submittedName>
        <fullName evidence="1">Uncharacterized protein</fullName>
    </submittedName>
</protein>
<comment type="caution">
    <text evidence="1">The sequence shown here is derived from an EMBL/GenBank/DDBJ whole genome shotgun (WGS) entry which is preliminary data.</text>
</comment>
<evidence type="ECO:0000313" key="1">
    <source>
        <dbReference type="EMBL" id="KAK7352508.1"/>
    </source>
</evidence>
<reference evidence="1 2" key="1">
    <citation type="submission" date="2024-01" db="EMBL/GenBank/DDBJ databases">
        <title>The genomes of 5 underutilized Papilionoideae crops provide insights into root nodulation and disease resistanc.</title>
        <authorList>
            <person name="Jiang F."/>
        </authorList>
    </citation>
    <scope>NUCLEOTIDE SEQUENCE [LARGE SCALE GENOMIC DNA]</scope>
    <source>
        <strain evidence="1">JINMINGXINNONG_FW02</strain>
        <tissue evidence="1">Leaves</tissue>
    </source>
</reference>
<accession>A0AAN9MJD7</accession>
<proteinExistence type="predicted"/>
<dbReference type="AlphaFoldDB" id="A0AAN9MJD7"/>
<dbReference type="EMBL" id="JAYMYR010000007">
    <property type="protein sequence ID" value="KAK7352508.1"/>
    <property type="molecule type" value="Genomic_DNA"/>
</dbReference>
<gene>
    <name evidence="1" type="ORF">VNO80_17930</name>
</gene>
<organism evidence="1 2">
    <name type="scientific">Phaseolus coccineus</name>
    <name type="common">Scarlet runner bean</name>
    <name type="synonym">Phaseolus multiflorus</name>
    <dbReference type="NCBI Taxonomy" id="3886"/>
    <lineage>
        <taxon>Eukaryota</taxon>
        <taxon>Viridiplantae</taxon>
        <taxon>Streptophyta</taxon>
        <taxon>Embryophyta</taxon>
        <taxon>Tracheophyta</taxon>
        <taxon>Spermatophyta</taxon>
        <taxon>Magnoliopsida</taxon>
        <taxon>eudicotyledons</taxon>
        <taxon>Gunneridae</taxon>
        <taxon>Pentapetalae</taxon>
        <taxon>rosids</taxon>
        <taxon>fabids</taxon>
        <taxon>Fabales</taxon>
        <taxon>Fabaceae</taxon>
        <taxon>Papilionoideae</taxon>
        <taxon>50 kb inversion clade</taxon>
        <taxon>NPAAA clade</taxon>
        <taxon>indigoferoid/millettioid clade</taxon>
        <taxon>Phaseoleae</taxon>
        <taxon>Phaseolus</taxon>
    </lineage>
</organism>
<sequence>MVQTSNFKHPLGFFLFFLRKKNHSHSQEQQYSPCQCSSYFLHRLECASSRIWLNRISLVVYGGKTTVQSCLAFTVARNVGMKFESTLSNTVFDMGILIEREVAVANGFVGLHQVGSLWRVWRPHSIRT</sequence>
<name>A0AAN9MJD7_PHACN</name>